<keyword evidence="2" id="KW-1185">Reference proteome</keyword>
<reference evidence="3" key="2">
    <citation type="submission" date="2015-08" db="UniProtKB">
        <authorList>
            <consortium name="WormBaseParasite"/>
        </authorList>
    </citation>
    <scope>IDENTIFICATION</scope>
</reference>
<dbReference type="Pfam" id="PF24100">
    <property type="entry name" value="DUF7381"/>
    <property type="match status" value="1"/>
</dbReference>
<evidence type="ECO:0000313" key="3">
    <source>
        <dbReference type="WBParaSite" id="SVE_1317000.1"/>
    </source>
</evidence>
<organism evidence="2 3">
    <name type="scientific">Strongyloides venezuelensis</name>
    <name type="common">Threadworm</name>
    <dbReference type="NCBI Taxonomy" id="75913"/>
    <lineage>
        <taxon>Eukaryota</taxon>
        <taxon>Metazoa</taxon>
        <taxon>Ecdysozoa</taxon>
        <taxon>Nematoda</taxon>
        <taxon>Chromadorea</taxon>
        <taxon>Rhabditida</taxon>
        <taxon>Tylenchina</taxon>
        <taxon>Panagrolaimomorpha</taxon>
        <taxon>Strongyloidoidea</taxon>
        <taxon>Strongyloididae</taxon>
        <taxon>Strongyloides</taxon>
    </lineage>
</organism>
<evidence type="ECO:0000313" key="2">
    <source>
        <dbReference type="Proteomes" id="UP000035680"/>
    </source>
</evidence>
<dbReference type="Proteomes" id="UP000035680">
    <property type="component" value="Unassembled WGS sequence"/>
</dbReference>
<feature type="domain" description="DUF7381" evidence="1">
    <location>
        <begin position="2"/>
        <end position="109"/>
    </location>
</feature>
<evidence type="ECO:0000259" key="1">
    <source>
        <dbReference type="Pfam" id="PF24100"/>
    </source>
</evidence>
<reference evidence="2" key="1">
    <citation type="submission" date="2014-07" db="EMBL/GenBank/DDBJ databases">
        <authorList>
            <person name="Martin A.A"/>
            <person name="De Silva N."/>
        </authorList>
    </citation>
    <scope>NUCLEOTIDE SEQUENCE</scope>
</reference>
<dbReference type="InterPro" id="IPR055805">
    <property type="entry name" value="DUF7381"/>
</dbReference>
<name>A0A0K0FS61_STRVS</name>
<protein>
    <submittedName>
        <fullName evidence="3">Transposase</fullName>
    </submittedName>
</protein>
<proteinExistence type="predicted"/>
<accession>A0A0K0FS61</accession>
<dbReference type="WBParaSite" id="SVE_1317000.1">
    <property type="protein sequence ID" value="SVE_1317000.1"/>
    <property type="gene ID" value="SVE_1317000"/>
</dbReference>
<sequence length="159" mass="19276">MLRKRIFFHYKKTNYASKEDLMEAIMNDYSSIPFCCLYMLEAIYNKYTKSYIKHPFSQLERVVKTKDVIKKPTFCNIKKYCSLMSKIKIYTKNGKTVYEYGGEIFYSLYYVRLHLIKKQDRRVKFDNEKRLYFNEEQSPTAVRDAKKNHQWFSRSISKA</sequence>
<dbReference type="AlphaFoldDB" id="A0A0K0FS61"/>